<dbReference type="OrthoDB" id="7868070at2759"/>
<reference evidence="2" key="1">
    <citation type="journal article" date="2023" name="Genome Biol. Evol.">
        <title>Long-read-based Genome Assembly of Drosophila gunungcola Reveals Fewer Chemosensory Genes in Flower-breeding Species.</title>
        <authorList>
            <person name="Negi A."/>
            <person name="Liao B.Y."/>
            <person name="Yeh S.D."/>
        </authorList>
    </citation>
    <scope>NUCLEOTIDE SEQUENCE</scope>
    <source>
        <strain evidence="2">Sukarami</strain>
    </source>
</reference>
<organism evidence="2 3">
    <name type="scientific">Drosophila gunungcola</name>
    <name type="common">fruit fly</name>
    <dbReference type="NCBI Taxonomy" id="103775"/>
    <lineage>
        <taxon>Eukaryota</taxon>
        <taxon>Metazoa</taxon>
        <taxon>Ecdysozoa</taxon>
        <taxon>Arthropoda</taxon>
        <taxon>Hexapoda</taxon>
        <taxon>Insecta</taxon>
        <taxon>Pterygota</taxon>
        <taxon>Neoptera</taxon>
        <taxon>Endopterygota</taxon>
        <taxon>Diptera</taxon>
        <taxon>Brachycera</taxon>
        <taxon>Muscomorpha</taxon>
        <taxon>Ephydroidea</taxon>
        <taxon>Drosophilidae</taxon>
        <taxon>Drosophila</taxon>
        <taxon>Sophophora</taxon>
    </lineage>
</organism>
<dbReference type="EMBL" id="JAMKOV010000050">
    <property type="protein sequence ID" value="KAI8035053.1"/>
    <property type="molecule type" value="Genomic_DNA"/>
</dbReference>
<feature type="compositionally biased region" description="Basic residues" evidence="1">
    <location>
        <begin position="71"/>
        <end position="80"/>
    </location>
</feature>
<comment type="caution">
    <text evidence="2">The sequence shown here is derived from an EMBL/GenBank/DDBJ whole genome shotgun (WGS) entry which is preliminary data.</text>
</comment>
<feature type="region of interest" description="Disordered" evidence="1">
    <location>
        <begin position="61"/>
        <end position="100"/>
    </location>
</feature>
<protein>
    <submittedName>
        <fullName evidence="2">Uncharacterized protein</fullName>
    </submittedName>
</protein>
<evidence type="ECO:0000313" key="2">
    <source>
        <dbReference type="EMBL" id="KAI8035053.1"/>
    </source>
</evidence>
<gene>
    <name evidence="2" type="ORF">M5D96_012146</name>
</gene>
<sequence>MVRPPKLKPSNDIWIGESCSFPGRVVADTMRSLGNDLEGLSRSERRTLGALKKCWMQKLLNRRPESNRRPPTPKKRRCRAPKSTQSAPRQMRMVTPPPAEDGKECNVFELEDDAMVKNRICIPRLASRWRLRYFEIIMPAYVLKRGLLDEHFSWELMHQVMDATDDEGTAIFQQFVDNVVKDLSP</sequence>
<evidence type="ECO:0000313" key="3">
    <source>
        <dbReference type="Proteomes" id="UP001059596"/>
    </source>
</evidence>
<dbReference type="Proteomes" id="UP001059596">
    <property type="component" value="Unassembled WGS sequence"/>
</dbReference>
<keyword evidence="3" id="KW-1185">Reference proteome</keyword>
<name>A0A9P9YE11_9MUSC</name>
<accession>A0A9P9YE11</accession>
<proteinExistence type="predicted"/>
<dbReference type="AlphaFoldDB" id="A0A9P9YE11"/>
<evidence type="ECO:0000256" key="1">
    <source>
        <dbReference type="SAM" id="MobiDB-lite"/>
    </source>
</evidence>